<gene>
    <name evidence="1" type="ORF">ACCO45_009647</name>
</gene>
<sequence length="885" mass="92335">MFGASHPITAARARCQVKPSVRTVFTQRGASGPADGTTPDALARSSRRLHRHALAAPQRRDVSTAAASEGSLPLVNSTDALRLGRQTAHISLLQRRCVQRSPVIVIVVLISQHHASPAPFAVPSATGGLPSLQTLHTPATGPSTHQSRPAGVTSPVVSDPSSLGSPVDRDRVVSPQSTIAGASIASNTQPSEAAADKTSIGQPSDTSRSVGEAKESGPKPADEMRLAEAKASDRHDTVDEGGESQVKNGVGPGFDESDRRRFSVSPKLPAVARMSAFGTDLFSPGGSGFIAEPTVTEKDSDVSSLASPTCFAQYDVESTKPKAAAPVSPPVVEETPIILTEPVQAPADHQSGDIVEASAGDKSTIADVDRPSSVKSAAGDTRKADVGESPAALPVPQAATESTDGPGISPVSEPGVGPHSIIGSSISEPPELRPEGGLSTIPPLRTPSPRAPTDSPTEQARQEPSEAVQPITVGNAQPDLELDGSPLLRQSTLSTVNESPMKDNDALSEEILRSLSPTRSGPADAVLGGDASKLQPGERNVARESSYTLKDYDSYWADTSKPEPIPEREPPTETEQPVPDAKISPTGPPEAAKAEVQATSPREPGLRRKFSWEADETEQAKSPALAPAPATAPEVVRSPAAATVAAAGDISTAEVSQMQERDASSVAAVAAQQHQEPEPPSPVSTSDEQARLSKRLSLADEKAVSQLALPLLRSLTRRLQQTQVMTFREIMGLSSSTDRINKYNETREYFAANDSGLDNWLVTLKDQHPEYANGAVPYGATAGRQSAPGSSSASPVGTQPPSQQPYYQQYLNASSPTAAGPSPTSRSRLGGLQMPSQGSGSAFGHSGNQIGTKSKEFMHSAGKMGKGLLSKGKSKLRASGDKVFH</sequence>
<keyword evidence="2" id="KW-1185">Reference proteome</keyword>
<accession>A0ACC4DMX8</accession>
<organism evidence="1 2">
    <name type="scientific">Purpureocillium lilacinum</name>
    <name type="common">Paecilomyces lilacinus</name>
    <dbReference type="NCBI Taxonomy" id="33203"/>
    <lineage>
        <taxon>Eukaryota</taxon>
        <taxon>Fungi</taxon>
        <taxon>Dikarya</taxon>
        <taxon>Ascomycota</taxon>
        <taxon>Pezizomycotina</taxon>
        <taxon>Sordariomycetes</taxon>
        <taxon>Hypocreomycetidae</taxon>
        <taxon>Hypocreales</taxon>
        <taxon>Ophiocordycipitaceae</taxon>
        <taxon>Purpureocillium</taxon>
    </lineage>
</organism>
<name>A0ACC4DMX8_PURLI</name>
<comment type="caution">
    <text evidence="1">The sequence shown here is derived from an EMBL/GenBank/DDBJ whole genome shotgun (WGS) entry which is preliminary data.</text>
</comment>
<evidence type="ECO:0000313" key="1">
    <source>
        <dbReference type="EMBL" id="KAL3956801.1"/>
    </source>
</evidence>
<evidence type="ECO:0000313" key="2">
    <source>
        <dbReference type="Proteomes" id="UP001638806"/>
    </source>
</evidence>
<protein>
    <submittedName>
        <fullName evidence="1">Uncharacterized protein</fullName>
    </submittedName>
</protein>
<reference evidence="1" key="1">
    <citation type="submission" date="2024-12" db="EMBL/GenBank/DDBJ databases">
        <title>Comparative genomics and development of molecular markers within Purpureocillium lilacinum and among Purpureocillium species.</title>
        <authorList>
            <person name="Yeh Z.-Y."/>
            <person name="Ni N.-T."/>
            <person name="Lo P.-H."/>
            <person name="Mushyakhwo K."/>
            <person name="Lin C.-F."/>
            <person name="Nai Y.-S."/>
        </authorList>
    </citation>
    <scope>NUCLEOTIDE SEQUENCE</scope>
    <source>
        <strain evidence="1">NCHU-NPUST-175</strain>
    </source>
</reference>
<dbReference type="EMBL" id="JBGNUJ010000008">
    <property type="protein sequence ID" value="KAL3956801.1"/>
    <property type="molecule type" value="Genomic_DNA"/>
</dbReference>
<proteinExistence type="predicted"/>
<dbReference type="Proteomes" id="UP001638806">
    <property type="component" value="Unassembled WGS sequence"/>
</dbReference>